<reference evidence="2 3" key="1">
    <citation type="submission" date="2018-12" db="EMBL/GenBank/DDBJ databases">
        <title>Unveiling genomic diversity among members of the Bifidobacterium pseudolongum species, a widely distributed gut commensal of the animal kingdom.</title>
        <authorList>
            <person name="Lugli G.A."/>
            <person name="Duranti S."/>
            <person name="Albert K."/>
            <person name="Mancabelli L."/>
            <person name="Napoli S."/>
            <person name="Viappiani A."/>
            <person name="Anzalone R."/>
            <person name="Longhi G."/>
            <person name="Milani C."/>
            <person name="Turroni F."/>
            <person name="Alessandri G."/>
            <person name="Sela D.A."/>
            <person name="Van Sinderen D."/>
            <person name="Ventura M."/>
        </authorList>
    </citation>
    <scope>NUCLEOTIDE SEQUENCE [LARGE SCALE GENOMIC DNA]</scope>
    <source>
        <strain evidence="2 3">2093B</strain>
    </source>
</reference>
<dbReference type="GO" id="GO:0016740">
    <property type="term" value="F:transferase activity"/>
    <property type="evidence" value="ECO:0007669"/>
    <property type="project" value="UniProtKB-KW"/>
</dbReference>
<sequence length="363" mass="41518">MTNLIVTISDYTNYGNRLQNYALTQLLSDGYGKTTTARFQSNLPTFKHRLVRSGKKTAKRLRANIVRGQKLLDLQRTRKCVAFTKRYIPDDRFTLTDYKGLTAKQGATYNRVVLGSDQIWNYNWITKRDLGLALGSFAPAGCPVISYAASFGVSSIDDDAQAIFKRYLPKLKAISVREFRGAELVKEMTGLDATVVLDPTLMLTADDWKAITEGFVPKDDKYVLTYFLGHPSDEQEKNIQEYAKKHGCKIRRILDMRDPQTYLAGPQDFVELFSKTEYVFTDSYHACCFSMLFHKQFTVFNRANMTGKSSMNSRMETLFRLFDLESVMMDAGLAPTIDYENVDRLLAEHRERSHAWLAEAMHD</sequence>
<organism evidence="2 3">
    <name type="scientific">Bifidobacterium pseudolongum subsp. globosum</name>
    <dbReference type="NCBI Taxonomy" id="1690"/>
    <lineage>
        <taxon>Bacteria</taxon>
        <taxon>Bacillati</taxon>
        <taxon>Actinomycetota</taxon>
        <taxon>Actinomycetes</taxon>
        <taxon>Bifidobacteriales</taxon>
        <taxon>Bifidobacteriaceae</taxon>
        <taxon>Bifidobacterium</taxon>
    </lineage>
</organism>
<comment type="caution">
    <text evidence="2">The sequence shown here is derived from an EMBL/GenBank/DDBJ whole genome shotgun (WGS) entry which is preliminary data.</text>
</comment>
<evidence type="ECO:0000313" key="2">
    <source>
        <dbReference type="EMBL" id="RYQ08935.1"/>
    </source>
</evidence>
<keyword evidence="2" id="KW-0808">Transferase</keyword>
<gene>
    <name evidence="2" type="ORF">PG2093B_1489</name>
</gene>
<proteinExistence type="predicted"/>
<name>A0A4Q5A145_9BIFI</name>
<dbReference type="InterPro" id="IPR007345">
    <property type="entry name" value="Polysacch_pyruvyl_Trfase"/>
</dbReference>
<evidence type="ECO:0000313" key="3">
    <source>
        <dbReference type="Proteomes" id="UP000292568"/>
    </source>
</evidence>
<evidence type="ECO:0000259" key="1">
    <source>
        <dbReference type="Pfam" id="PF04230"/>
    </source>
</evidence>
<feature type="domain" description="Polysaccharide pyruvyl transferase" evidence="1">
    <location>
        <begin position="13"/>
        <end position="302"/>
    </location>
</feature>
<protein>
    <submittedName>
        <fullName evidence="2">Polysaccharide pyruvyl transferase</fullName>
    </submittedName>
</protein>
<dbReference type="RefSeq" id="WP_129897974.1">
    <property type="nucleotide sequence ID" value="NZ_RYUH01000014.1"/>
</dbReference>
<dbReference type="Pfam" id="PF04230">
    <property type="entry name" value="PS_pyruv_trans"/>
    <property type="match status" value="1"/>
</dbReference>
<accession>A0A4Q5A145</accession>
<dbReference type="EMBL" id="RYUH01000014">
    <property type="protein sequence ID" value="RYQ08935.1"/>
    <property type="molecule type" value="Genomic_DNA"/>
</dbReference>
<dbReference type="Proteomes" id="UP000292568">
    <property type="component" value="Unassembled WGS sequence"/>
</dbReference>
<dbReference type="AlphaFoldDB" id="A0A4Q5A145"/>